<accession>B4DBM7</accession>
<evidence type="ECO:0000313" key="6">
    <source>
        <dbReference type="Proteomes" id="UP000005824"/>
    </source>
</evidence>
<name>B4DBM7_9BACT</name>
<keyword evidence="6" id="KW-1185">Reference proteome</keyword>
<sequence>MRHQRKTVKLGRKEGHRKSLLSNLAVSLIEHNRIKTTLAKAKALRPLAENWLHRQEEHHSCAPHGQGCAPPG</sequence>
<dbReference type="RefSeq" id="WP_006983636.1">
    <property type="nucleotide sequence ID" value="NZ_ABVL01000039.1"/>
</dbReference>
<dbReference type="InterPro" id="IPR000456">
    <property type="entry name" value="Ribosomal_bL17"/>
</dbReference>
<dbReference type="Gene3D" id="3.90.1030.10">
    <property type="entry name" value="Ribosomal protein L17"/>
    <property type="match status" value="1"/>
</dbReference>
<dbReference type="Pfam" id="PF01196">
    <property type="entry name" value="Ribosomal_L17"/>
    <property type="match status" value="1"/>
</dbReference>
<reference evidence="5 6" key="1">
    <citation type="journal article" date="2011" name="J. Bacteriol.">
        <title>Genome sequence of Chthoniobacter flavus Ellin428, an aerobic heterotrophic soil bacterium.</title>
        <authorList>
            <person name="Kant R."/>
            <person name="van Passel M.W."/>
            <person name="Palva A."/>
            <person name="Lucas S."/>
            <person name="Lapidus A."/>
            <person name="Glavina Del Rio T."/>
            <person name="Dalin E."/>
            <person name="Tice H."/>
            <person name="Bruce D."/>
            <person name="Goodwin L."/>
            <person name="Pitluck S."/>
            <person name="Larimer F.W."/>
            <person name="Land M.L."/>
            <person name="Hauser L."/>
            <person name="Sangwan P."/>
            <person name="de Vos W.M."/>
            <person name="Janssen P.H."/>
            <person name="Smidt H."/>
        </authorList>
    </citation>
    <scope>NUCLEOTIDE SEQUENCE [LARGE SCALE GENOMIC DNA]</scope>
    <source>
        <strain evidence="5 6">Ellin428</strain>
    </source>
</reference>
<dbReference type="GO" id="GO:0006412">
    <property type="term" value="P:translation"/>
    <property type="evidence" value="ECO:0007669"/>
    <property type="project" value="InterPro"/>
</dbReference>
<gene>
    <name evidence="5" type="ORF">CfE428DRAFT_6318</name>
</gene>
<evidence type="ECO:0000256" key="1">
    <source>
        <dbReference type="ARBA" id="ARBA00008777"/>
    </source>
</evidence>
<comment type="caution">
    <text evidence="5">The sequence shown here is derived from an EMBL/GenBank/DDBJ whole genome shotgun (WGS) entry which is preliminary data.</text>
</comment>
<dbReference type="AlphaFoldDB" id="B4DBM7"/>
<comment type="similarity">
    <text evidence="1">Belongs to the bacterial ribosomal protein bL17 family.</text>
</comment>
<proteinExistence type="inferred from homology"/>
<dbReference type="GO" id="GO:0003735">
    <property type="term" value="F:structural constituent of ribosome"/>
    <property type="evidence" value="ECO:0007669"/>
    <property type="project" value="InterPro"/>
</dbReference>
<dbReference type="SUPFAM" id="SSF64263">
    <property type="entry name" value="Prokaryotic ribosomal protein L17"/>
    <property type="match status" value="1"/>
</dbReference>
<organism evidence="5 6">
    <name type="scientific">Chthoniobacter flavus Ellin428</name>
    <dbReference type="NCBI Taxonomy" id="497964"/>
    <lineage>
        <taxon>Bacteria</taxon>
        <taxon>Pseudomonadati</taxon>
        <taxon>Verrucomicrobiota</taxon>
        <taxon>Spartobacteria</taxon>
        <taxon>Chthoniobacterales</taxon>
        <taxon>Chthoniobacteraceae</taxon>
        <taxon>Chthoniobacter</taxon>
    </lineage>
</organism>
<evidence type="ECO:0000313" key="5">
    <source>
        <dbReference type="EMBL" id="EDY16129.1"/>
    </source>
</evidence>
<evidence type="ECO:0000256" key="4">
    <source>
        <dbReference type="ARBA" id="ARBA00035494"/>
    </source>
</evidence>
<dbReference type="InterPro" id="IPR036373">
    <property type="entry name" value="Ribosomal_bL17_sf"/>
</dbReference>
<keyword evidence="2 5" id="KW-0689">Ribosomal protein</keyword>
<dbReference type="PANTHER" id="PTHR14413:SF16">
    <property type="entry name" value="LARGE RIBOSOMAL SUBUNIT PROTEIN BL17M"/>
    <property type="match status" value="1"/>
</dbReference>
<dbReference type="STRING" id="497964.CfE428DRAFT_6318"/>
<dbReference type="InParanoid" id="B4DBM7"/>
<dbReference type="GO" id="GO:0022625">
    <property type="term" value="C:cytosolic large ribosomal subunit"/>
    <property type="evidence" value="ECO:0007669"/>
    <property type="project" value="TreeGrafter"/>
</dbReference>
<dbReference type="PANTHER" id="PTHR14413">
    <property type="entry name" value="RIBOSOMAL PROTEIN L17"/>
    <property type="match status" value="1"/>
</dbReference>
<protein>
    <recommendedName>
        <fullName evidence="4">50S ribosomal protein L17</fullName>
    </recommendedName>
</protein>
<dbReference type="EMBL" id="ABVL01000039">
    <property type="protein sequence ID" value="EDY16129.1"/>
    <property type="molecule type" value="Genomic_DNA"/>
</dbReference>
<dbReference type="eggNOG" id="COG0203">
    <property type="taxonomic scope" value="Bacteria"/>
</dbReference>
<evidence type="ECO:0000256" key="3">
    <source>
        <dbReference type="ARBA" id="ARBA00023274"/>
    </source>
</evidence>
<evidence type="ECO:0000256" key="2">
    <source>
        <dbReference type="ARBA" id="ARBA00022980"/>
    </source>
</evidence>
<dbReference type="Proteomes" id="UP000005824">
    <property type="component" value="Unassembled WGS sequence"/>
</dbReference>
<keyword evidence="3" id="KW-0687">Ribonucleoprotein</keyword>